<dbReference type="InterPro" id="IPR052157">
    <property type="entry name" value="BCAA_transport_permease"/>
</dbReference>
<keyword evidence="3" id="KW-1003">Cell membrane</keyword>
<keyword evidence="5" id="KW-0029">Amino-acid transport</keyword>
<evidence type="ECO:0000256" key="8">
    <source>
        <dbReference type="ARBA" id="ARBA00037998"/>
    </source>
</evidence>
<feature type="transmembrane region" description="Helical" evidence="9">
    <location>
        <begin position="68"/>
        <end position="94"/>
    </location>
</feature>
<evidence type="ECO:0000256" key="9">
    <source>
        <dbReference type="SAM" id="Phobius"/>
    </source>
</evidence>
<comment type="subcellular location">
    <subcellularLocation>
        <location evidence="1">Cell membrane</location>
        <topology evidence="1">Multi-pass membrane protein</topology>
    </subcellularLocation>
</comment>
<dbReference type="OrthoDB" id="8126477at2"/>
<name>A0A5C8PNK3_9HYPH</name>
<dbReference type="GO" id="GO:0005886">
    <property type="term" value="C:plasma membrane"/>
    <property type="evidence" value="ECO:0007669"/>
    <property type="project" value="UniProtKB-SubCell"/>
</dbReference>
<evidence type="ECO:0000313" key="10">
    <source>
        <dbReference type="EMBL" id="TXL75177.1"/>
    </source>
</evidence>
<evidence type="ECO:0000256" key="6">
    <source>
        <dbReference type="ARBA" id="ARBA00022989"/>
    </source>
</evidence>
<evidence type="ECO:0000256" key="1">
    <source>
        <dbReference type="ARBA" id="ARBA00004651"/>
    </source>
</evidence>
<evidence type="ECO:0000256" key="3">
    <source>
        <dbReference type="ARBA" id="ARBA00022475"/>
    </source>
</evidence>
<comment type="caution">
    <text evidence="10">The sequence shown here is derived from an EMBL/GenBank/DDBJ whole genome shotgun (WGS) entry which is preliminary data.</text>
</comment>
<reference evidence="10 11" key="1">
    <citation type="submission" date="2019-06" db="EMBL/GenBank/DDBJ databases">
        <title>New taxonomy in bacterial strain CC-CFT640, isolated from vineyard.</title>
        <authorList>
            <person name="Lin S.-Y."/>
            <person name="Tsai C.-F."/>
            <person name="Young C.-C."/>
        </authorList>
    </citation>
    <scope>NUCLEOTIDE SEQUENCE [LARGE SCALE GENOMIC DNA]</scope>
    <source>
        <strain evidence="10 11">CC-CFT640</strain>
    </source>
</reference>
<dbReference type="Pfam" id="PF02653">
    <property type="entry name" value="BPD_transp_2"/>
    <property type="match status" value="1"/>
</dbReference>
<evidence type="ECO:0000313" key="11">
    <source>
        <dbReference type="Proteomes" id="UP000321638"/>
    </source>
</evidence>
<accession>A0A5C8PNK3</accession>
<feature type="transmembrane region" description="Helical" evidence="9">
    <location>
        <begin position="146"/>
        <end position="171"/>
    </location>
</feature>
<feature type="transmembrane region" description="Helical" evidence="9">
    <location>
        <begin position="12"/>
        <end position="30"/>
    </location>
</feature>
<feature type="transmembrane region" description="Helical" evidence="9">
    <location>
        <begin position="42"/>
        <end position="62"/>
    </location>
</feature>
<dbReference type="AlphaFoldDB" id="A0A5C8PNK3"/>
<gene>
    <name evidence="10" type="ORF">FHP25_14955</name>
</gene>
<feature type="transmembrane region" description="Helical" evidence="9">
    <location>
        <begin position="275"/>
        <end position="294"/>
    </location>
</feature>
<dbReference type="PANTHER" id="PTHR11795">
    <property type="entry name" value="BRANCHED-CHAIN AMINO ACID TRANSPORT SYSTEM PERMEASE PROTEIN LIVH"/>
    <property type="match status" value="1"/>
</dbReference>
<keyword evidence="11" id="KW-1185">Reference proteome</keyword>
<dbReference type="Proteomes" id="UP000321638">
    <property type="component" value="Unassembled WGS sequence"/>
</dbReference>
<dbReference type="InterPro" id="IPR001851">
    <property type="entry name" value="ABC_transp_permease"/>
</dbReference>
<dbReference type="GO" id="GO:0022857">
    <property type="term" value="F:transmembrane transporter activity"/>
    <property type="evidence" value="ECO:0007669"/>
    <property type="project" value="InterPro"/>
</dbReference>
<dbReference type="RefSeq" id="WP_147847748.1">
    <property type="nucleotide sequence ID" value="NZ_VDUZ01000015.1"/>
</dbReference>
<dbReference type="GO" id="GO:0006865">
    <property type="term" value="P:amino acid transport"/>
    <property type="evidence" value="ECO:0007669"/>
    <property type="project" value="UniProtKB-KW"/>
</dbReference>
<proteinExistence type="inferred from homology"/>
<evidence type="ECO:0000256" key="4">
    <source>
        <dbReference type="ARBA" id="ARBA00022692"/>
    </source>
</evidence>
<feature type="transmembrane region" description="Helical" evidence="9">
    <location>
        <begin position="192"/>
        <end position="217"/>
    </location>
</feature>
<keyword evidence="6 9" id="KW-1133">Transmembrane helix</keyword>
<comment type="similarity">
    <text evidence="8">Belongs to the binding-protein-dependent transport system permease family. LivHM subfamily.</text>
</comment>
<evidence type="ECO:0000256" key="5">
    <source>
        <dbReference type="ARBA" id="ARBA00022970"/>
    </source>
</evidence>
<dbReference type="CDD" id="cd06582">
    <property type="entry name" value="TM_PBP1_LivH_like"/>
    <property type="match status" value="1"/>
</dbReference>
<protein>
    <submittedName>
        <fullName evidence="10">Branched-chain amino acid ABC transporter permease</fullName>
    </submittedName>
</protein>
<keyword evidence="2" id="KW-0813">Transport</keyword>
<sequence>MTIFIIQILNSLFYAAVLFLIAAGLSLIYGVMRIVNLAHGSLYALGAYVSAWVVGGAVGHAMSGALGLAGALLLLPIGAVVIAAVGALIEPTLLRPLYRRPEEYHLLITFGLLMILEDAMKLLFGGTPLSAGSIMDSMGSIPIGRLLYPTYNLVVVAIGLIAALGLWWFIYRTRFGVILRATSQDRRMAAALGLNVGRVYVQAFAIGCFMAGLGGAVVVPAQAAVLGMGVEALVLAFVVVVIGGLGSLEGALVGALIVSLVRTAGIQFFPEIELAVLYLIATAVLLIRPTGLFGRA</sequence>
<feature type="transmembrane region" description="Helical" evidence="9">
    <location>
        <begin position="106"/>
        <end position="126"/>
    </location>
</feature>
<dbReference type="EMBL" id="VDUZ01000015">
    <property type="protein sequence ID" value="TXL75177.1"/>
    <property type="molecule type" value="Genomic_DNA"/>
</dbReference>
<keyword evidence="4 9" id="KW-0812">Transmembrane</keyword>
<evidence type="ECO:0000256" key="2">
    <source>
        <dbReference type="ARBA" id="ARBA00022448"/>
    </source>
</evidence>
<dbReference type="PANTHER" id="PTHR11795:SF442">
    <property type="entry name" value="ABC TRANSPORTER ATP-BINDING PROTEIN"/>
    <property type="match status" value="1"/>
</dbReference>
<keyword evidence="7 9" id="KW-0472">Membrane</keyword>
<organism evidence="10 11">
    <name type="scientific">Vineibacter terrae</name>
    <dbReference type="NCBI Taxonomy" id="2586908"/>
    <lineage>
        <taxon>Bacteria</taxon>
        <taxon>Pseudomonadati</taxon>
        <taxon>Pseudomonadota</taxon>
        <taxon>Alphaproteobacteria</taxon>
        <taxon>Hyphomicrobiales</taxon>
        <taxon>Vineibacter</taxon>
    </lineage>
</organism>
<evidence type="ECO:0000256" key="7">
    <source>
        <dbReference type="ARBA" id="ARBA00023136"/>
    </source>
</evidence>